<sequence>MSQQNSSPDSRRVRRVVFQYFVPVHVEVEDGLVARVTVIDETPVRNPTAIAGDAAYLVEAAAAADDGQLGRPGSLGFKPSPLSPPSPARLRAGLSFRRSL</sequence>
<accession>A0ABS9Z253</accession>
<evidence type="ECO:0000313" key="3">
    <source>
        <dbReference type="Proteomes" id="UP001139104"/>
    </source>
</evidence>
<keyword evidence="3" id="KW-1185">Reference proteome</keyword>
<evidence type="ECO:0000313" key="2">
    <source>
        <dbReference type="EMBL" id="MCI4681687.1"/>
    </source>
</evidence>
<feature type="region of interest" description="Disordered" evidence="1">
    <location>
        <begin position="68"/>
        <end position="100"/>
    </location>
</feature>
<reference evidence="2" key="1">
    <citation type="journal article" date="2022" name="ISME J.">
        <title>Identification of active gaseous-alkane degraders at natural gas seeps.</title>
        <authorList>
            <person name="Farhan Ul Haque M."/>
            <person name="Hernandez M."/>
            <person name="Crombie A.T."/>
            <person name="Murrell J.C."/>
        </authorList>
    </citation>
    <scope>NUCLEOTIDE SEQUENCE</scope>
    <source>
        <strain evidence="2">PC2</strain>
    </source>
</reference>
<protein>
    <submittedName>
        <fullName evidence="2">Uncharacterized protein</fullName>
    </submittedName>
</protein>
<evidence type="ECO:0000256" key="1">
    <source>
        <dbReference type="SAM" id="MobiDB-lite"/>
    </source>
</evidence>
<proteinExistence type="predicted"/>
<dbReference type="EMBL" id="JAIVFP010000001">
    <property type="protein sequence ID" value="MCI4681687.1"/>
    <property type="molecule type" value="Genomic_DNA"/>
</dbReference>
<organism evidence="2 3">
    <name type="scientific">Candidatus Rhodoblastus alkanivorans</name>
    <dbReference type="NCBI Taxonomy" id="2954117"/>
    <lineage>
        <taxon>Bacteria</taxon>
        <taxon>Pseudomonadati</taxon>
        <taxon>Pseudomonadota</taxon>
        <taxon>Alphaproteobacteria</taxon>
        <taxon>Hyphomicrobiales</taxon>
        <taxon>Rhodoblastaceae</taxon>
        <taxon>Rhodoblastus</taxon>
    </lineage>
</organism>
<dbReference type="Proteomes" id="UP001139104">
    <property type="component" value="Unassembled WGS sequence"/>
</dbReference>
<dbReference type="RefSeq" id="WP_243065736.1">
    <property type="nucleotide sequence ID" value="NZ_JAIVFK010000017.1"/>
</dbReference>
<name>A0ABS9Z253_9HYPH</name>
<comment type="caution">
    <text evidence="2">The sequence shown here is derived from an EMBL/GenBank/DDBJ whole genome shotgun (WGS) entry which is preliminary data.</text>
</comment>
<gene>
    <name evidence="2" type="ORF">K2U94_02710</name>
</gene>